<comment type="caution">
    <text evidence="8">The sequence shown here is derived from an EMBL/GenBank/DDBJ whole genome shotgun (WGS) entry which is preliminary data.</text>
</comment>
<dbReference type="Pfam" id="PF00195">
    <property type="entry name" value="Chal_sti_synt_N"/>
    <property type="match status" value="1"/>
</dbReference>
<sequence>MSLVPTLVDCEKIQEIQRAEGLANILAIGTATPSNFFYQSDYPDYYFRLTNSEHMVNLKQKFIRICDKTLIKKRHFFFTEEILKENPNICEYMAPSLNARHDLVVTELPKLGMEAATIAIEEWGLPKSKITHLIFCTTSCVDMPGADYYLTKLLELSPSVKRFMMYHQACCGGGMAIPLAKDLCENNKGSRVLVVCAEITAILFHGPNENDLDSLVGQALFSNGASAIIMGSDPDLSMEHSIFEIVTTSQTILPNTEKLLTIHLREAGLTFKLHKDIPKVISENIEDVLLHAFSPLGISDWNSLFWIVHPGGRAILDLVEQKLKLTEEKFRASRHVLSEYGNLASASVLFVIEEMRKKSIKEGKSTNGEGLDWGVLLGFGPGLTVETIVLLRSLPVSTPLSLAS</sequence>
<dbReference type="GO" id="GO:0016747">
    <property type="term" value="F:acyltransferase activity, transferring groups other than amino-acyl groups"/>
    <property type="evidence" value="ECO:0007669"/>
    <property type="project" value="InterPro"/>
</dbReference>
<dbReference type="EMBL" id="NBSK02000004">
    <property type="protein sequence ID" value="KAJ0214258.1"/>
    <property type="molecule type" value="Genomic_DNA"/>
</dbReference>
<dbReference type="OrthoDB" id="1500228at2759"/>
<evidence type="ECO:0000259" key="7">
    <source>
        <dbReference type="Pfam" id="PF02797"/>
    </source>
</evidence>
<dbReference type="CDD" id="cd00831">
    <property type="entry name" value="CHS_like"/>
    <property type="match status" value="1"/>
</dbReference>
<evidence type="ECO:0000259" key="6">
    <source>
        <dbReference type="Pfam" id="PF00195"/>
    </source>
</evidence>
<gene>
    <name evidence="8" type="ORF">LSAT_V11C400216290</name>
</gene>
<keyword evidence="2 5" id="KW-0808">Transferase</keyword>
<keyword evidence="9" id="KW-1185">Reference proteome</keyword>
<dbReference type="InterPro" id="IPR011141">
    <property type="entry name" value="Polyketide_synthase_type-III"/>
</dbReference>
<feature type="active site" description="Acyl-thioester intermediate" evidence="4">
    <location>
        <position position="170"/>
    </location>
</feature>
<comment type="similarity">
    <text evidence="1 5">Belongs to the thiolase-like superfamily. Chalcone/stilbene synthases family.</text>
</comment>
<proteinExistence type="inferred from homology"/>
<protein>
    <recommendedName>
        <fullName evidence="10">Chalcone synthase</fullName>
    </recommendedName>
</protein>
<dbReference type="Proteomes" id="UP000235145">
    <property type="component" value="Unassembled WGS sequence"/>
</dbReference>
<dbReference type="AlphaFoldDB" id="A0A9R1VYM1"/>
<dbReference type="PANTHER" id="PTHR11877:SF108">
    <property type="entry name" value="POLYKETIDE SYNTHASE, TYPE III, THIOLASE-LIKE PROTEIN-RELATED"/>
    <property type="match status" value="1"/>
</dbReference>
<dbReference type="Pfam" id="PF02797">
    <property type="entry name" value="Chal_sti_synt_C"/>
    <property type="match status" value="1"/>
</dbReference>
<reference evidence="8 9" key="1">
    <citation type="journal article" date="2017" name="Nat. Commun.">
        <title>Genome assembly with in vitro proximity ligation data and whole-genome triplication in lettuce.</title>
        <authorList>
            <person name="Reyes-Chin-Wo S."/>
            <person name="Wang Z."/>
            <person name="Yang X."/>
            <person name="Kozik A."/>
            <person name="Arikit S."/>
            <person name="Song C."/>
            <person name="Xia L."/>
            <person name="Froenicke L."/>
            <person name="Lavelle D.O."/>
            <person name="Truco M.J."/>
            <person name="Xia R."/>
            <person name="Zhu S."/>
            <person name="Xu C."/>
            <person name="Xu H."/>
            <person name="Xu X."/>
            <person name="Cox K."/>
            <person name="Korf I."/>
            <person name="Meyers B.C."/>
            <person name="Michelmore R.W."/>
        </authorList>
    </citation>
    <scope>NUCLEOTIDE SEQUENCE [LARGE SCALE GENOMIC DNA]</scope>
    <source>
        <strain evidence="9">cv. Salinas</strain>
        <tissue evidence="8">Seedlings</tissue>
    </source>
</reference>
<dbReference type="InterPro" id="IPR001099">
    <property type="entry name" value="Chalcone/stilbene_synt_N"/>
</dbReference>
<dbReference type="PIRSF" id="PIRSF000451">
    <property type="entry name" value="PKS_III"/>
    <property type="match status" value="1"/>
</dbReference>
<evidence type="ECO:0000256" key="1">
    <source>
        <dbReference type="ARBA" id="ARBA00005531"/>
    </source>
</evidence>
<organism evidence="8 9">
    <name type="scientific">Lactuca sativa</name>
    <name type="common">Garden lettuce</name>
    <dbReference type="NCBI Taxonomy" id="4236"/>
    <lineage>
        <taxon>Eukaryota</taxon>
        <taxon>Viridiplantae</taxon>
        <taxon>Streptophyta</taxon>
        <taxon>Embryophyta</taxon>
        <taxon>Tracheophyta</taxon>
        <taxon>Spermatophyta</taxon>
        <taxon>Magnoliopsida</taxon>
        <taxon>eudicotyledons</taxon>
        <taxon>Gunneridae</taxon>
        <taxon>Pentapetalae</taxon>
        <taxon>asterids</taxon>
        <taxon>campanulids</taxon>
        <taxon>Asterales</taxon>
        <taxon>Asteraceae</taxon>
        <taxon>Cichorioideae</taxon>
        <taxon>Cichorieae</taxon>
        <taxon>Lactucinae</taxon>
        <taxon>Lactuca</taxon>
    </lineage>
</organism>
<dbReference type="GO" id="GO:0042803">
    <property type="term" value="F:protein homodimerization activity"/>
    <property type="evidence" value="ECO:0007669"/>
    <property type="project" value="UniProtKB-ARBA"/>
</dbReference>
<dbReference type="InterPro" id="IPR012328">
    <property type="entry name" value="Chalcone/stilbene_synt_C"/>
</dbReference>
<evidence type="ECO:0000313" key="8">
    <source>
        <dbReference type="EMBL" id="KAJ0214258.1"/>
    </source>
</evidence>
<evidence type="ECO:0000256" key="2">
    <source>
        <dbReference type="ARBA" id="ARBA00022679"/>
    </source>
</evidence>
<evidence type="ECO:0008006" key="10">
    <source>
        <dbReference type="Google" id="ProtNLM"/>
    </source>
</evidence>
<dbReference type="Gene3D" id="3.40.47.10">
    <property type="match status" value="2"/>
</dbReference>
<feature type="domain" description="Chalcone/stilbene synthase C-terminal" evidence="7">
    <location>
        <begin position="244"/>
        <end position="394"/>
    </location>
</feature>
<dbReference type="InterPro" id="IPR016039">
    <property type="entry name" value="Thiolase-like"/>
</dbReference>
<evidence type="ECO:0000313" key="9">
    <source>
        <dbReference type="Proteomes" id="UP000235145"/>
    </source>
</evidence>
<evidence type="ECO:0000256" key="3">
    <source>
        <dbReference type="ARBA" id="ARBA00023315"/>
    </source>
</evidence>
<feature type="domain" description="Chalcone/stilbene synthase N-terminal" evidence="6">
    <location>
        <begin position="12"/>
        <end position="234"/>
    </location>
</feature>
<name>A0A9R1VYM1_LACSA</name>
<dbReference type="PANTHER" id="PTHR11877">
    <property type="entry name" value="HYDROXYMETHYLGLUTARYL-COA SYNTHASE"/>
    <property type="match status" value="1"/>
</dbReference>
<dbReference type="FunFam" id="3.40.47.10:FF:000025">
    <property type="entry name" value="Chalcone synthase 2"/>
    <property type="match status" value="1"/>
</dbReference>
<dbReference type="SUPFAM" id="SSF53901">
    <property type="entry name" value="Thiolase-like"/>
    <property type="match status" value="2"/>
</dbReference>
<dbReference type="FunFam" id="3.40.47.10:FF:000014">
    <property type="entry name" value="Chalcone synthase 1"/>
    <property type="match status" value="1"/>
</dbReference>
<keyword evidence="3 5" id="KW-0012">Acyltransferase</keyword>
<dbReference type="Gramene" id="rna-gnl|WGS:NBSK|LSAT_4X147220_mrna">
    <property type="protein sequence ID" value="cds-PLY93305.1"/>
    <property type="gene ID" value="gene-LSAT_4X147220"/>
</dbReference>
<evidence type="ECO:0000256" key="5">
    <source>
        <dbReference type="RuleBase" id="RU003633"/>
    </source>
</evidence>
<accession>A0A9R1VYM1</accession>
<evidence type="ECO:0000256" key="4">
    <source>
        <dbReference type="PIRSR" id="PIRSR000451-1"/>
    </source>
</evidence>